<dbReference type="InterPro" id="IPR045567">
    <property type="entry name" value="CofH/MnqC-like_C"/>
</dbReference>
<dbReference type="GO" id="GO:0051539">
    <property type="term" value="F:4 iron, 4 sulfur cluster binding"/>
    <property type="evidence" value="ECO:0007669"/>
    <property type="project" value="UniProtKB-KW"/>
</dbReference>
<sequence>MHDTTAAARRILDELPGRRLTRDEAIILAEQAGLHDLCAAAMADRLRRHGKAAYYVFNQHINFTNECVNACRFCAFGKRPGSPDAVTHSVDEIRAMVRSKRGQTVRETHIVGGLNPKLPFSYYVELLRAVSEERPEAGIKAFTAVEVAHLADVEGRPEADILTALMQAGLLMLPGGGAEVFSPALRAKLCPEKISGERWLSVHETAHGLGMNTNATMLFGHIETFADRIDHLDALRRLQDKTGGFLCFIPLPYQPGNNSLSARGPDGTDYLRTMAVSRLYLDNIPHLKAYWVMAGIKAAQMALWAGADDFDGTLVEERVGHAAGADTPKGLTEAQLRQAIVMAGFTPVERDARFVPVAGA</sequence>
<gene>
    <name evidence="8" type="ORF">ASZ90_001648</name>
</gene>
<dbReference type="GO" id="GO:0016765">
    <property type="term" value="F:transferase activity, transferring alkyl or aryl (other than methyl) groups"/>
    <property type="evidence" value="ECO:0007669"/>
    <property type="project" value="InterPro"/>
</dbReference>
<keyword evidence="5" id="KW-0408">Iron</keyword>
<dbReference type="HAMAP" id="MF_00993">
    <property type="entry name" value="MqnE"/>
    <property type="match status" value="1"/>
</dbReference>
<dbReference type="GO" id="GO:0009234">
    <property type="term" value="P:menaquinone biosynthetic process"/>
    <property type="evidence" value="ECO:0007669"/>
    <property type="project" value="InterPro"/>
</dbReference>
<keyword evidence="2" id="KW-0004">4Fe-4S</keyword>
<evidence type="ECO:0000256" key="2">
    <source>
        <dbReference type="ARBA" id="ARBA00022485"/>
    </source>
</evidence>
<organism evidence="8">
    <name type="scientific">hydrocarbon metagenome</name>
    <dbReference type="NCBI Taxonomy" id="938273"/>
    <lineage>
        <taxon>unclassified sequences</taxon>
        <taxon>metagenomes</taxon>
        <taxon>ecological metagenomes</taxon>
    </lineage>
</organism>
<reference evidence="8" key="1">
    <citation type="journal article" date="2015" name="Proc. Natl. Acad. Sci. U.S.A.">
        <title>Networks of energetic and metabolic interactions define dynamics in microbial communities.</title>
        <authorList>
            <person name="Embree M."/>
            <person name="Liu J.K."/>
            <person name="Al-Bassam M.M."/>
            <person name="Zengler K."/>
        </authorList>
    </citation>
    <scope>NUCLEOTIDE SEQUENCE</scope>
</reference>
<protein>
    <recommendedName>
        <fullName evidence="7">Radical SAM core domain-containing protein</fullName>
    </recommendedName>
</protein>
<dbReference type="PIRSF" id="PIRSF004762">
    <property type="entry name" value="CHP00423"/>
    <property type="match status" value="1"/>
</dbReference>
<dbReference type="AlphaFoldDB" id="A0A0W8G5S9"/>
<accession>A0A0W8G5S9</accession>
<evidence type="ECO:0000256" key="6">
    <source>
        <dbReference type="ARBA" id="ARBA00023014"/>
    </source>
</evidence>
<dbReference type="InterPro" id="IPR034405">
    <property type="entry name" value="F420"/>
</dbReference>
<dbReference type="PROSITE" id="PS51918">
    <property type="entry name" value="RADICAL_SAM"/>
    <property type="match status" value="1"/>
</dbReference>
<evidence type="ECO:0000259" key="7">
    <source>
        <dbReference type="PROSITE" id="PS51918"/>
    </source>
</evidence>
<dbReference type="SFLD" id="SFLDG01389">
    <property type="entry name" value="menaquinone_synthsis_involved"/>
    <property type="match status" value="1"/>
</dbReference>
<dbReference type="NCBIfam" id="TIGR03700">
    <property type="entry name" value="mena_SCO4494"/>
    <property type="match status" value="1"/>
</dbReference>
<dbReference type="Gene3D" id="3.20.20.70">
    <property type="entry name" value="Aldolase class I"/>
    <property type="match status" value="1"/>
</dbReference>
<dbReference type="PANTHER" id="PTHR43076:SF7">
    <property type="entry name" value="AMINODEOXYFUTALOSINE SYNTHASE"/>
    <property type="match status" value="1"/>
</dbReference>
<proteinExistence type="inferred from homology"/>
<dbReference type="PANTHER" id="PTHR43076">
    <property type="entry name" value="FO SYNTHASE (COFH)"/>
    <property type="match status" value="1"/>
</dbReference>
<dbReference type="GO" id="GO:0046872">
    <property type="term" value="F:metal ion binding"/>
    <property type="evidence" value="ECO:0007669"/>
    <property type="project" value="UniProtKB-KW"/>
</dbReference>
<comment type="caution">
    <text evidence="8">The sequence shown here is derived from an EMBL/GenBank/DDBJ whole genome shotgun (WGS) entry which is preliminary data.</text>
</comment>
<dbReference type="SFLD" id="SFLDG01064">
    <property type="entry name" value="F420__menaquinone_cofactor_bio"/>
    <property type="match status" value="1"/>
</dbReference>
<dbReference type="InterPro" id="IPR022432">
    <property type="entry name" value="MqnE"/>
</dbReference>
<dbReference type="CDD" id="cd01335">
    <property type="entry name" value="Radical_SAM"/>
    <property type="match status" value="1"/>
</dbReference>
<evidence type="ECO:0000256" key="1">
    <source>
        <dbReference type="ARBA" id="ARBA00001966"/>
    </source>
</evidence>
<evidence type="ECO:0000313" key="8">
    <source>
        <dbReference type="EMBL" id="KUG28477.1"/>
    </source>
</evidence>
<dbReference type="SFLD" id="SFLDS00029">
    <property type="entry name" value="Radical_SAM"/>
    <property type="match status" value="1"/>
</dbReference>
<dbReference type="Pfam" id="PF04055">
    <property type="entry name" value="Radical_SAM"/>
    <property type="match status" value="1"/>
</dbReference>
<dbReference type="EMBL" id="LNQE01000216">
    <property type="protein sequence ID" value="KUG28477.1"/>
    <property type="molecule type" value="Genomic_DNA"/>
</dbReference>
<dbReference type="Pfam" id="PF19288">
    <property type="entry name" value="CofH_C"/>
    <property type="match status" value="1"/>
</dbReference>
<dbReference type="SUPFAM" id="SSF102114">
    <property type="entry name" value="Radical SAM enzymes"/>
    <property type="match status" value="1"/>
</dbReference>
<dbReference type="InterPro" id="IPR020050">
    <property type="entry name" value="FO_synthase_su2"/>
</dbReference>
<dbReference type="GO" id="GO:0044689">
    <property type="term" value="F:7,8-didemethyl-8-hydroxy-5-deazariboflavin synthase activity"/>
    <property type="evidence" value="ECO:0007669"/>
    <property type="project" value="TreeGrafter"/>
</dbReference>
<evidence type="ECO:0000256" key="4">
    <source>
        <dbReference type="ARBA" id="ARBA00022723"/>
    </source>
</evidence>
<keyword evidence="6" id="KW-0411">Iron-sulfur</keyword>
<evidence type="ECO:0000256" key="5">
    <source>
        <dbReference type="ARBA" id="ARBA00023004"/>
    </source>
</evidence>
<dbReference type="NCBIfam" id="TIGR00423">
    <property type="entry name" value="CofH family radical SAM protein"/>
    <property type="match status" value="1"/>
</dbReference>
<name>A0A0W8G5S9_9ZZZZ</name>
<keyword evidence="3" id="KW-0949">S-adenosyl-L-methionine</keyword>
<keyword evidence="4" id="KW-0479">Metal-binding</keyword>
<dbReference type="InterPro" id="IPR013785">
    <property type="entry name" value="Aldolase_TIM"/>
</dbReference>
<feature type="domain" description="Radical SAM core" evidence="7">
    <location>
        <begin position="53"/>
        <end position="285"/>
    </location>
</feature>
<dbReference type="InterPro" id="IPR007197">
    <property type="entry name" value="rSAM"/>
</dbReference>
<dbReference type="SFLD" id="SFLDF00343">
    <property type="entry name" value="aminofutalosine_synthase_(mqnE"/>
    <property type="match status" value="1"/>
</dbReference>
<comment type="cofactor">
    <cofactor evidence="1">
        <name>[4Fe-4S] cluster</name>
        <dbReference type="ChEBI" id="CHEBI:49883"/>
    </cofactor>
</comment>
<evidence type="ECO:0000256" key="3">
    <source>
        <dbReference type="ARBA" id="ARBA00022691"/>
    </source>
</evidence>
<dbReference type="InterPro" id="IPR058240">
    <property type="entry name" value="rSAM_sf"/>
</dbReference>